<accession>A0A498HII6</accession>
<organism evidence="2 3">
    <name type="scientific">Malus domestica</name>
    <name type="common">Apple</name>
    <name type="synonym">Pyrus malus</name>
    <dbReference type="NCBI Taxonomy" id="3750"/>
    <lineage>
        <taxon>Eukaryota</taxon>
        <taxon>Viridiplantae</taxon>
        <taxon>Streptophyta</taxon>
        <taxon>Embryophyta</taxon>
        <taxon>Tracheophyta</taxon>
        <taxon>Spermatophyta</taxon>
        <taxon>Magnoliopsida</taxon>
        <taxon>eudicotyledons</taxon>
        <taxon>Gunneridae</taxon>
        <taxon>Pentapetalae</taxon>
        <taxon>rosids</taxon>
        <taxon>fabids</taxon>
        <taxon>Rosales</taxon>
        <taxon>Rosaceae</taxon>
        <taxon>Amygdaloideae</taxon>
        <taxon>Maleae</taxon>
        <taxon>Malus</taxon>
    </lineage>
</organism>
<evidence type="ECO:0008006" key="4">
    <source>
        <dbReference type="Google" id="ProtNLM"/>
    </source>
</evidence>
<protein>
    <recommendedName>
        <fullName evidence="4">Transmembrane protein</fullName>
    </recommendedName>
</protein>
<evidence type="ECO:0000313" key="3">
    <source>
        <dbReference type="Proteomes" id="UP000290289"/>
    </source>
</evidence>
<sequence length="214" mass="23469">MNAWLNYSLSIEVSNVVCVSSLCVRVHLTVLCEWFPIVSISGAVDPSSGWDRWVFVCSFLPLFFLFSPLFSSLDFLADLPFSLPFAVSLPSASSFPASVTLYRTWLRRFELVCFDLVLALGRVILAPPPSLCCLPLLAVLLVDCHELLSLGCRFSGVCRCAGREAWTWMLVAVRRGFVWGPNLTGSTCPAAILVVAAAVLADVVAVLVRDHRDL</sequence>
<evidence type="ECO:0000256" key="1">
    <source>
        <dbReference type="SAM" id="Phobius"/>
    </source>
</evidence>
<feature type="transmembrane region" description="Helical" evidence="1">
    <location>
        <begin position="114"/>
        <end position="141"/>
    </location>
</feature>
<gene>
    <name evidence="2" type="ORF">DVH24_037099</name>
</gene>
<keyword evidence="1" id="KW-1133">Transmembrane helix</keyword>
<keyword evidence="1" id="KW-0812">Transmembrane</keyword>
<proteinExistence type="predicted"/>
<feature type="transmembrane region" description="Helical" evidence="1">
    <location>
        <begin position="190"/>
        <end position="208"/>
    </location>
</feature>
<feature type="transmembrane region" description="Helical" evidence="1">
    <location>
        <begin position="83"/>
        <end position="102"/>
    </location>
</feature>
<dbReference type="AlphaFoldDB" id="A0A498HII6"/>
<comment type="caution">
    <text evidence="2">The sequence shown here is derived from an EMBL/GenBank/DDBJ whole genome shotgun (WGS) entry which is preliminary data.</text>
</comment>
<reference evidence="2 3" key="1">
    <citation type="submission" date="2018-10" db="EMBL/GenBank/DDBJ databases">
        <title>A high-quality apple genome assembly.</title>
        <authorList>
            <person name="Hu J."/>
        </authorList>
    </citation>
    <scope>NUCLEOTIDE SEQUENCE [LARGE SCALE GENOMIC DNA]</scope>
    <source>
        <strain evidence="3">cv. HFTH1</strain>
        <tissue evidence="2">Young leaf</tissue>
    </source>
</reference>
<feature type="transmembrane region" description="Helical" evidence="1">
    <location>
        <begin position="53"/>
        <end position="71"/>
    </location>
</feature>
<dbReference type="EMBL" id="RDQH01000343">
    <property type="protein sequence ID" value="RXH69315.1"/>
    <property type="molecule type" value="Genomic_DNA"/>
</dbReference>
<keyword evidence="1" id="KW-0472">Membrane</keyword>
<evidence type="ECO:0000313" key="2">
    <source>
        <dbReference type="EMBL" id="RXH69315.1"/>
    </source>
</evidence>
<name>A0A498HII6_MALDO</name>
<dbReference type="Proteomes" id="UP000290289">
    <property type="component" value="Chromosome 17"/>
</dbReference>
<keyword evidence="3" id="KW-1185">Reference proteome</keyword>